<protein>
    <submittedName>
        <fullName evidence="3">Universal stress protein</fullName>
    </submittedName>
</protein>
<comment type="caution">
    <text evidence="3">The sequence shown here is derived from an EMBL/GenBank/DDBJ whole genome shotgun (WGS) entry which is preliminary data.</text>
</comment>
<keyword evidence="4" id="KW-1185">Reference proteome</keyword>
<comment type="similarity">
    <text evidence="1">Belongs to the universal stress protein A family.</text>
</comment>
<dbReference type="PANTHER" id="PTHR46268:SF6">
    <property type="entry name" value="UNIVERSAL STRESS PROTEIN UP12"/>
    <property type="match status" value="1"/>
</dbReference>
<sequence length="278" mass="31564">MKSILLPTDFSNNALSAIQYAIKLYAQEDCTFYIFHAWSFPTDSNRATITSHYVQELKEVSEKKLSAYKDQIAQSHKNVRHTFKAMHTDTSLLNGIEASINQHNIDLIVMGTKGATGAKELFFGSNTIKVVKNTKQCDVLIIPDNYQFKPLQQIAFPTDLTRSFDNDIAPLKKISALDDTTIQILHIGDEQSLNEEQHSNLNSLKRLLHPIETVINYVEATAKKRMLISSFIEDLNIDMLVMIVYKHNFIEKLINEPVVSKLGSKTAIPFYIIKSKDE</sequence>
<proteinExistence type="inferred from homology"/>
<dbReference type="Pfam" id="PF00582">
    <property type="entry name" value="Usp"/>
    <property type="match status" value="1"/>
</dbReference>
<gene>
    <name evidence="3" type="ORF">ACFO5T_12910</name>
</gene>
<dbReference type="PANTHER" id="PTHR46268">
    <property type="entry name" value="STRESS RESPONSE PROTEIN NHAX"/>
    <property type="match status" value="1"/>
</dbReference>
<name>A0ABV9LBT7_9FLAO</name>
<dbReference type="SUPFAM" id="SSF52402">
    <property type="entry name" value="Adenine nucleotide alpha hydrolases-like"/>
    <property type="match status" value="2"/>
</dbReference>
<dbReference type="Proteomes" id="UP001595878">
    <property type="component" value="Unassembled WGS sequence"/>
</dbReference>
<dbReference type="EMBL" id="JBHSHB010000024">
    <property type="protein sequence ID" value="MFC4691332.1"/>
    <property type="molecule type" value="Genomic_DNA"/>
</dbReference>
<reference evidence="4" key="1">
    <citation type="journal article" date="2019" name="Int. J. Syst. Evol. Microbiol.">
        <title>The Global Catalogue of Microorganisms (GCM) 10K type strain sequencing project: providing services to taxonomists for standard genome sequencing and annotation.</title>
        <authorList>
            <consortium name="The Broad Institute Genomics Platform"/>
            <consortium name="The Broad Institute Genome Sequencing Center for Infectious Disease"/>
            <person name="Wu L."/>
            <person name="Ma J."/>
        </authorList>
    </citation>
    <scope>NUCLEOTIDE SEQUENCE [LARGE SCALE GENOMIC DNA]</scope>
    <source>
        <strain evidence="4">CGMCC 4.7427</strain>
    </source>
</reference>
<evidence type="ECO:0000313" key="3">
    <source>
        <dbReference type="EMBL" id="MFC4691332.1"/>
    </source>
</evidence>
<feature type="domain" description="UspA" evidence="2">
    <location>
        <begin position="1"/>
        <end position="143"/>
    </location>
</feature>
<evidence type="ECO:0000259" key="2">
    <source>
        <dbReference type="Pfam" id="PF00582"/>
    </source>
</evidence>
<dbReference type="RefSeq" id="WP_380035091.1">
    <property type="nucleotide sequence ID" value="NZ_JBHSHB010000024.1"/>
</dbReference>
<dbReference type="CDD" id="cd00293">
    <property type="entry name" value="USP-like"/>
    <property type="match status" value="1"/>
</dbReference>
<dbReference type="Gene3D" id="3.40.50.12370">
    <property type="match status" value="1"/>
</dbReference>
<dbReference type="InterPro" id="IPR006015">
    <property type="entry name" value="Universal_stress_UspA"/>
</dbReference>
<accession>A0ABV9LBT7</accession>
<dbReference type="PRINTS" id="PR01438">
    <property type="entry name" value="UNVRSLSTRESS"/>
</dbReference>
<evidence type="ECO:0000256" key="1">
    <source>
        <dbReference type="ARBA" id="ARBA00008791"/>
    </source>
</evidence>
<organism evidence="3 4">
    <name type="scientific">Dokdonia genika</name>
    <dbReference type="NCBI Taxonomy" id="308113"/>
    <lineage>
        <taxon>Bacteria</taxon>
        <taxon>Pseudomonadati</taxon>
        <taxon>Bacteroidota</taxon>
        <taxon>Flavobacteriia</taxon>
        <taxon>Flavobacteriales</taxon>
        <taxon>Flavobacteriaceae</taxon>
        <taxon>Dokdonia</taxon>
    </lineage>
</organism>
<dbReference type="InterPro" id="IPR006016">
    <property type="entry name" value="UspA"/>
</dbReference>
<evidence type="ECO:0000313" key="4">
    <source>
        <dbReference type="Proteomes" id="UP001595878"/>
    </source>
</evidence>